<reference evidence="2 3" key="1">
    <citation type="submission" date="2020-11" db="EMBL/GenBank/DDBJ databases">
        <title>Draft Genome Sequence and Secondary Metabolite Biosynthetic Potential of the Lysobacter niastensis Type strain DSM 18481.</title>
        <authorList>
            <person name="Turrini P."/>
            <person name="Artuso I."/>
            <person name="Tescari M."/>
            <person name="Lugli G.A."/>
            <person name="Frangipani E."/>
            <person name="Ventura M."/>
            <person name="Visca P."/>
        </authorList>
    </citation>
    <scope>NUCLEOTIDE SEQUENCE [LARGE SCALE GENOMIC DNA]</scope>
    <source>
        <strain evidence="2 3">DSM 18481</strain>
    </source>
</reference>
<accession>A0ABS0B9A5</accession>
<comment type="caution">
    <text evidence="2">The sequence shown here is derived from an EMBL/GenBank/DDBJ whole genome shotgun (WGS) entry which is preliminary data.</text>
</comment>
<gene>
    <name evidence="2" type="ORF">IU514_16315</name>
</gene>
<name>A0ABS0B9A5_9GAMM</name>
<dbReference type="EMBL" id="JADLZT010000010">
    <property type="protein sequence ID" value="MBF6025600.1"/>
    <property type="molecule type" value="Genomic_DNA"/>
</dbReference>
<evidence type="ECO:0008006" key="4">
    <source>
        <dbReference type="Google" id="ProtNLM"/>
    </source>
</evidence>
<organism evidence="2 3">
    <name type="scientific">Lysobacter niastensis</name>
    <dbReference type="NCBI Taxonomy" id="380629"/>
    <lineage>
        <taxon>Bacteria</taxon>
        <taxon>Pseudomonadati</taxon>
        <taxon>Pseudomonadota</taxon>
        <taxon>Gammaproteobacteria</taxon>
        <taxon>Lysobacterales</taxon>
        <taxon>Lysobacteraceae</taxon>
        <taxon>Lysobacter</taxon>
    </lineage>
</organism>
<evidence type="ECO:0000313" key="3">
    <source>
        <dbReference type="Proteomes" id="UP001429984"/>
    </source>
</evidence>
<evidence type="ECO:0000256" key="1">
    <source>
        <dbReference type="SAM" id="Coils"/>
    </source>
</evidence>
<protein>
    <recommendedName>
        <fullName evidence="4">Flagellar protein FliT</fullName>
    </recommendedName>
</protein>
<sequence>MIPALPEPAIRAAVQCGDWNQAERLLSQFDLDVRRALPTADLRAERDAWQQLLEAQQHLLADLKRERDEAGAALARLGHEHRGMRAYLQEA</sequence>
<evidence type="ECO:0000313" key="2">
    <source>
        <dbReference type="EMBL" id="MBF6025600.1"/>
    </source>
</evidence>
<dbReference type="RefSeq" id="WP_194932204.1">
    <property type="nucleotide sequence ID" value="NZ_JADLZT010000010.1"/>
</dbReference>
<feature type="coiled-coil region" evidence="1">
    <location>
        <begin position="46"/>
        <end position="80"/>
    </location>
</feature>
<keyword evidence="1" id="KW-0175">Coiled coil</keyword>
<dbReference type="Proteomes" id="UP001429984">
    <property type="component" value="Unassembled WGS sequence"/>
</dbReference>
<proteinExistence type="predicted"/>
<keyword evidence="3" id="KW-1185">Reference proteome</keyword>